<dbReference type="PANTHER" id="PTHR13812">
    <property type="entry name" value="KETIMINE REDUCTASE MU-CRYSTALLIN"/>
    <property type="match status" value="1"/>
</dbReference>
<dbReference type="InterPro" id="IPR053444">
    <property type="entry name" value="Pyr2C_reductase-like"/>
</dbReference>
<dbReference type="InterPro" id="IPR003462">
    <property type="entry name" value="ODC_Mu_crystall"/>
</dbReference>
<dbReference type="SUPFAM" id="SSF51735">
    <property type="entry name" value="NAD(P)-binding Rossmann-fold domains"/>
    <property type="match status" value="1"/>
</dbReference>
<dbReference type="InterPro" id="IPR023401">
    <property type="entry name" value="ODC_N"/>
</dbReference>
<dbReference type="NCBIfam" id="NF045512">
    <property type="entry name" value="PyrPipCarbRedLhpI"/>
    <property type="match status" value="1"/>
</dbReference>
<dbReference type="EMBL" id="FMYQ01000013">
    <property type="protein sequence ID" value="SDD04936.1"/>
    <property type="molecule type" value="Genomic_DNA"/>
</dbReference>
<gene>
    <name evidence="1" type="ORF">SAMN05421548_113156</name>
</gene>
<dbReference type="PANTHER" id="PTHR13812:SF19">
    <property type="entry name" value="KETIMINE REDUCTASE MU-CRYSTALLIN"/>
    <property type="match status" value="1"/>
</dbReference>
<dbReference type="RefSeq" id="WP_091998189.1">
    <property type="nucleotide sequence ID" value="NZ_FMYQ01000013.1"/>
</dbReference>
<dbReference type="AlphaFoldDB" id="A0A1G6RLY9"/>
<dbReference type="Proteomes" id="UP000198908">
    <property type="component" value="Unassembled WGS sequence"/>
</dbReference>
<reference evidence="2" key="1">
    <citation type="submission" date="2016-09" db="EMBL/GenBank/DDBJ databases">
        <authorList>
            <person name="Varghese N."/>
            <person name="Submissions S."/>
        </authorList>
    </citation>
    <scope>NUCLEOTIDE SEQUENCE [LARGE SCALE GENOMIC DNA]</scope>
    <source>
        <strain evidence="2">TNe-862</strain>
    </source>
</reference>
<evidence type="ECO:0000313" key="1">
    <source>
        <dbReference type="EMBL" id="SDD04936.1"/>
    </source>
</evidence>
<dbReference type="Gene3D" id="3.40.50.720">
    <property type="entry name" value="NAD(P)-binding Rossmann-like Domain"/>
    <property type="match status" value="1"/>
</dbReference>
<keyword evidence="2" id="KW-1185">Reference proteome</keyword>
<proteinExistence type="predicted"/>
<dbReference type="OrthoDB" id="5293744at2"/>
<dbReference type="STRING" id="416944.SAMN05421548_113156"/>
<dbReference type="NCBIfam" id="NF005603">
    <property type="entry name" value="PRK07340.1"/>
    <property type="match status" value="1"/>
</dbReference>
<sequence length="308" mass="31950">MEPIAIYDAPATARLLDFGVLIDALADAAQEHDAGRIHAPVRTGVPLRDNGVMLSMPASADDIAIHKLVSVCPANAARGMPTIFGAVTVCNGATGQPEFILDGPTVTGRRTAALSMLGVRVLHPGTPRAFLVIGTGQQARFHAEAIGHLHPQATLYVQGRTEAAESAFAAHLAQSGVHVTPARGAAPDEIDTVIAATTSKTPVYGAAARKDRLVIGVGAFTPDAAEIAPETVRASRVFVDDLAAAREEAGDLLQAGIDWAAVRTIGSAVADRQARRIVPEAPVLLKTVGSGAWDLAACRVARAAPRRV</sequence>
<organism evidence="1 2">
    <name type="scientific">Paraburkholderia lycopersici</name>
    <dbReference type="NCBI Taxonomy" id="416944"/>
    <lineage>
        <taxon>Bacteria</taxon>
        <taxon>Pseudomonadati</taxon>
        <taxon>Pseudomonadota</taxon>
        <taxon>Betaproteobacteria</taxon>
        <taxon>Burkholderiales</taxon>
        <taxon>Burkholderiaceae</taxon>
        <taxon>Paraburkholderia</taxon>
    </lineage>
</organism>
<name>A0A1G6RLY9_9BURK</name>
<dbReference type="Pfam" id="PF02423">
    <property type="entry name" value="OCD_Mu_crystall"/>
    <property type="match status" value="1"/>
</dbReference>
<evidence type="ECO:0000313" key="2">
    <source>
        <dbReference type="Proteomes" id="UP000198908"/>
    </source>
</evidence>
<protein>
    <submittedName>
        <fullName evidence="1">Ornithine cyclodeaminase/1-piperideine-2-carboxylate/1-pyrroline-2-carboxylate reductase [NAD(P)H]</fullName>
    </submittedName>
</protein>
<dbReference type="GO" id="GO:0005737">
    <property type="term" value="C:cytoplasm"/>
    <property type="evidence" value="ECO:0007669"/>
    <property type="project" value="TreeGrafter"/>
</dbReference>
<dbReference type="Gene3D" id="3.30.1780.10">
    <property type="entry name" value="ornithine cyclodeaminase, domain 1"/>
    <property type="match status" value="1"/>
</dbReference>
<accession>A0A1G6RLY9</accession>
<dbReference type="PIRSF" id="PIRSF001439">
    <property type="entry name" value="CryM"/>
    <property type="match status" value="1"/>
</dbReference>
<dbReference type="InterPro" id="IPR036291">
    <property type="entry name" value="NAD(P)-bd_dom_sf"/>
</dbReference>